<dbReference type="Gene3D" id="6.10.160.10">
    <property type="match status" value="1"/>
</dbReference>
<evidence type="ECO:0000256" key="3">
    <source>
        <dbReference type="ARBA" id="ARBA00023274"/>
    </source>
</evidence>
<dbReference type="PANTHER" id="PTHR10986">
    <property type="entry name" value="39S RIBOSOMAL PROTEIN L20"/>
    <property type="match status" value="1"/>
</dbReference>
<dbReference type="GO" id="GO:0019843">
    <property type="term" value="F:rRNA binding"/>
    <property type="evidence" value="ECO:0007669"/>
    <property type="project" value="InterPro"/>
</dbReference>
<dbReference type="GO" id="GO:0003735">
    <property type="term" value="F:structural constituent of ribosome"/>
    <property type="evidence" value="ECO:0007669"/>
    <property type="project" value="InterPro"/>
</dbReference>
<keyword evidence="2" id="KW-0689">Ribosomal protein</keyword>
<dbReference type="SUPFAM" id="SSF74731">
    <property type="entry name" value="Ribosomal protein L20"/>
    <property type="match status" value="1"/>
</dbReference>
<evidence type="ECO:0000256" key="2">
    <source>
        <dbReference type="ARBA" id="ARBA00022980"/>
    </source>
</evidence>
<comment type="similarity">
    <text evidence="1">Belongs to the bacterial ribosomal protein bL20 family.</text>
</comment>
<dbReference type="Pfam" id="PF00453">
    <property type="entry name" value="Ribosomal_L20"/>
    <property type="match status" value="1"/>
</dbReference>
<reference evidence="4" key="1">
    <citation type="submission" date="2009-10" db="EMBL/GenBank/DDBJ databases">
        <title>Diversity of trophic interactions inside an arsenic-rich microbial ecosystem.</title>
        <authorList>
            <person name="Bertin P.N."/>
            <person name="Heinrich-Salmeron A."/>
            <person name="Pelletier E."/>
            <person name="Goulhen-Chollet F."/>
            <person name="Arsene-Ploetze F."/>
            <person name="Gallien S."/>
            <person name="Calteau A."/>
            <person name="Vallenet D."/>
            <person name="Casiot C."/>
            <person name="Chane-Woon-Ming B."/>
            <person name="Giloteaux L."/>
            <person name="Barakat M."/>
            <person name="Bonnefoy V."/>
            <person name="Bruneel O."/>
            <person name="Chandler M."/>
            <person name="Cleiss J."/>
            <person name="Duran R."/>
            <person name="Elbaz-Poulichet F."/>
            <person name="Fonknechten N."/>
            <person name="Lauga B."/>
            <person name="Mornico D."/>
            <person name="Ortet P."/>
            <person name="Schaeffer C."/>
            <person name="Siguier P."/>
            <person name="Alexander Thil Smith A."/>
            <person name="Van Dorsselaer A."/>
            <person name="Weissenbach J."/>
            <person name="Medigue C."/>
            <person name="Le Paslier D."/>
        </authorList>
    </citation>
    <scope>NUCLEOTIDE SEQUENCE</scope>
</reference>
<dbReference type="HAMAP" id="MF_00382">
    <property type="entry name" value="Ribosomal_bL20"/>
    <property type="match status" value="1"/>
</dbReference>
<dbReference type="GO" id="GO:0005840">
    <property type="term" value="C:ribosome"/>
    <property type="evidence" value="ECO:0007669"/>
    <property type="project" value="UniProtKB-KW"/>
</dbReference>
<dbReference type="NCBIfam" id="TIGR01032">
    <property type="entry name" value="rplT_bact"/>
    <property type="match status" value="1"/>
</dbReference>
<accession>E6PXC2</accession>
<sequence length="124" mass="14186">MPRVKRGTKRHDRRKKILKRASGYFLTKSKLYQAAQEAVERGLKFAYIGRRQKKRQYRSLWIVRIAAAAKINHFSYSQLINGLKKAGIELDRKMLADIAVRDAPGFTRLVEQAKAALAAEKSAK</sequence>
<evidence type="ECO:0000256" key="1">
    <source>
        <dbReference type="ARBA" id="ARBA00007698"/>
    </source>
</evidence>
<dbReference type="Gene3D" id="1.10.1900.20">
    <property type="entry name" value="Ribosomal protein L20"/>
    <property type="match status" value="1"/>
</dbReference>
<keyword evidence="3" id="KW-0687">Ribonucleoprotein</keyword>
<protein>
    <submittedName>
        <fullName evidence="4">50S ribosomal subunit protein L20</fullName>
    </submittedName>
</protein>
<organism evidence="4">
    <name type="scientific">mine drainage metagenome</name>
    <dbReference type="NCBI Taxonomy" id="410659"/>
    <lineage>
        <taxon>unclassified sequences</taxon>
        <taxon>metagenomes</taxon>
        <taxon>ecological metagenomes</taxon>
    </lineage>
</organism>
<comment type="caution">
    <text evidence="4">The sequence shown here is derived from an EMBL/GenBank/DDBJ whole genome shotgun (WGS) entry which is preliminary data.</text>
</comment>
<dbReference type="GO" id="GO:1990904">
    <property type="term" value="C:ribonucleoprotein complex"/>
    <property type="evidence" value="ECO:0007669"/>
    <property type="project" value="UniProtKB-KW"/>
</dbReference>
<dbReference type="PRINTS" id="PR00062">
    <property type="entry name" value="RIBOSOMALL20"/>
</dbReference>
<dbReference type="EMBL" id="CABN01000033">
    <property type="protein sequence ID" value="CBH99581.1"/>
    <property type="molecule type" value="Genomic_DNA"/>
</dbReference>
<dbReference type="GO" id="GO:0006412">
    <property type="term" value="P:translation"/>
    <property type="evidence" value="ECO:0007669"/>
    <property type="project" value="InterPro"/>
</dbReference>
<dbReference type="InterPro" id="IPR005813">
    <property type="entry name" value="Ribosomal_bL20"/>
</dbReference>
<gene>
    <name evidence="4" type="primary">rplT</name>
    <name evidence="4" type="ORF">CARN3_0519</name>
</gene>
<dbReference type="CDD" id="cd07026">
    <property type="entry name" value="Ribosomal_L20"/>
    <property type="match status" value="1"/>
</dbReference>
<name>E6PXC2_9ZZZZ</name>
<evidence type="ECO:0000313" key="4">
    <source>
        <dbReference type="EMBL" id="CBH99581.1"/>
    </source>
</evidence>
<dbReference type="InterPro" id="IPR035566">
    <property type="entry name" value="Ribosomal_protein_bL20_C"/>
</dbReference>
<dbReference type="AlphaFoldDB" id="E6PXC2"/>
<proteinExistence type="inferred from homology"/>
<dbReference type="FunFam" id="1.10.1900.20:FF:000001">
    <property type="entry name" value="50S ribosomal protein L20"/>
    <property type="match status" value="1"/>
</dbReference>